<gene>
    <name evidence="1" type="ORF">V1478_001651</name>
</gene>
<reference evidence="1 2" key="1">
    <citation type="journal article" date="2024" name="Ann. Entomol. Soc. Am.">
        <title>Genomic analyses of the southern and eastern yellowjacket wasps (Hymenoptera: Vespidae) reveal evolutionary signatures of social life.</title>
        <authorList>
            <person name="Catto M.A."/>
            <person name="Caine P.B."/>
            <person name="Orr S.E."/>
            <person name="Hunt B.G."/>
            <person name="Goodisman M.A.D."/>
        </authorList>
    </citation>
    <scope>NUCLEOTIDE SEQUENCE [LARGE SCALE GENOMIC DNA]</scope>
    <source>
        <strain evidence="1">233</strain>
        <tissue evidence="1">Head and thorax</tissue>
    </source>
</reference>
<evidence type="ECO:0000313" key="2">
    <source>
        <dbReference type="Proteomes" id="UP001607302"/>
    </source>
</evidence>
<sequence length="79" mass="9188">MQIIIGTGTSYRRSIKNLFAFAWFVLEEHYFTIVKTMMAYLKVVRTFKYVSLGSEVLQFSSFVQHDMGMSGEFTENQSI</sequence>
<protein>
    <submittedName>
        <fullName evidence="1">Uncharacterized protein</fullName>
    </submittedName>
</protein>
<organism evidence="1 2">
    <name type="scientific">Vespula squamosa</name>
    <name type="common">Southern yellow jacket</name>
    <name type="synonym">Wasp</name>
    <dbReference type="NCBI Taxonomy" id="30214"/>
    <lineage>
        <taxon>Eukaryota</taxon>
        <taxon>Metazoa</taxon>
        <taxon>Ecdysozoa</taxon>
        <taxon>Arthropoda</taxon>
        <taxon>Hexapoda</taxon>
        <taxon>Insecta</taxon>
        <taxon>Pterygota</taxon>
        <taxon>Neoptera</taxon>
        <taxon>Endopterygota</taxon>
        <taxon>Hymenoptera</taxon>
        <taxon>Apocrita</taxon>
        <taxon>Aculeata</taxon>
        <taxon>Vespoidea</taxon>
        <taxon>Vespidae</taxon>
        <taxon>Vespinae</taxon>
        <taxon>Vespula</taxon>
    </lineage>
</organism>
<accession>A0ABD2C232</accession>
<dbReference type="AlphaFoldDB" id="A0ABD2C232"/>
<comment type="caution">
    <text evidence="1">The sequence shown here is derived from an EMBL/GenBank/DDBJ whole genome shotgun (WGS) entry which is preliminary data.</text>
</comment>
<proteinExistence type="predicted"/>
<keyword evidence="2" id="KW-1185">Reference proteome</keyword>
<dbReference type="Proteomes" id="UP001607302">
    <property type="component" value="Unassembled WGS sequence"/>
</dbReference>
<evidence type="ECO:0000313" key="1">
    <source>
        <dbReference type="EMBL" id="KAL2739085.1"/>
    </source>
</evidence>
<name>A0ABD2C232_VESSQ</name>
<dbReference type="EMBL" id="JAUDFV010000025">
    <property type="protein sequence ID" value="KAL2739085.1"/>
    <property type="molecule type" value="Genomic_DNA"/>
</dbReference>